<evidence type="ECO:0000256" key="1">
    <source>
        <dbReference type="SAM" id="SignalP"/>
    </source>
</evidence>
<reference evidence="3" key="1">
    <citation type="submission" date="2017-05" db="EMBL/GenBank/DDBJ databases">
        <authorList>
            <person name="Rodrigo-Torres L."/>
            <person name="Arahal R. D."/>
            <person name="Lucena T."/>
        </authorList>
    </citation>
    <scope>NUCLEOTIDE SEQUENCE [LARGE SCALE GENOMIC DNA]</scope>
    <source>
        <strain evidence="3">CECT 8649</strain>
    </source>
</reference>
<organism evidence="2 3">
    <name type="scientific">Pelagimonas phthalicica</name>
    <dbReference type="NCBI Taxonomy" id="1037362"/>
    <lineage>
        <taxon>Bacteria</taxon>
        <taxon>Pseudomonadati</taxon>
        <taxon>Pseudomonadota</taxon>
        <taxon>Alphaproteobacteria</taxon>
        <taxon>Rhodobacterales</taxon>
        <taxon>Roseobacteraceae</taxon>
        <taxon>Pelagimonas</taxon>
    </lineage>
</organism>
<keyword evidence="3" id="KW-1185">Reference proteome</keyword>
<gene>
    <name evidence="2" type="ORF">TRP8649_03627</name>
</gene>
<feature type="chain" id="PRO_5012624550" evidence="1">
    <location>
        <begin position="24"/>
        <end position="733"/>
    </location>
</feature>
<keyword evidence="1" id="KW-0732">Signal</keyword>
<dbReference type="AlphaFoldDB" id="A0A238JFL6"/>
<evidence type="ECO:0000313" key="2">
    <source>
        <dbReference type="EMBL" id="SMX29491.1"/>
    </source>
</evidence>
<dbReference type="OrthoDB" id="7786346at2"/>
<proteinExistence type="predicted"/>
<dbReference type="RefSeq" id="WP_133840832.1">
    <property type="nucleotide sequence ID" value="NZ_FXXP01000002.1"/>
</dbReference>
<accession>A0A238JFL6</accession>
<dbReference type="EMBL" id="FXXP01000002">
    <property type="protein sequence ID" value="SMX29491.1"/>
    <property type="molecule type" value="Genomic_DNA"/>
</dbReference>
<name>A0A238JFL6_9RHOB</name>
<evidence type="ECO:0000313" key="3">
    <source>
        <dbReference type="Proteomes" id="UP000225972"/>
    </source>
</evidence>
<sequence>MKQVYLPWALLLGMVMLSGAANAQDVCSQALAASQHAAMSDAASPMGLMRRDVDPNRLFAAADDLDFYTDGVVQHDRCAELQGYLSTKRKGGIEVIRYSGERLPVSLFVFADPNSVFLQNLLPDTETGGVSAAVEVDAFLLSELDYYKGAYDPFAKLKVRPYLKSGVLKQSSYVDGETIWFAHDFASGEGQQLAAAICAPDCAQFEQSAEKPALQRPVSESPAPEVKQPGVMLSNSFVGQTLTVYAVSGQDEVLTSRLVDLGQVVASKTTGLSEGERQRFTESVALALTDLMSEYPDDRKTGFHTLWQMGVLNENLQVDTAEPQKAAFGYSLVLKESVDVTASAVNAPKTIAEVDEAVEEDKFLWDLLIEFDQAYTSPLINNCLPQMEIGHVDGLFEPVVVDFTGDYEDGDFSKITRMKPVNKIADMLHAEVLGQPIKDLTIKISVPQKIDAGGTGLPSPRSCILTWSDTFPDKSFDLRELSKDTELPVSLSDEDIVTFSNVKLRSAIRPVNILLYNMTGITDSNGEIVSPELYPIWNARRTKDLSAVLATLLGDATRAFGKTTEEVFISEGDGGKGFTYPVLLEGDPTLFAQSLKPGEIGAENLARSANVIAAEARLPPRFVIIGRTGLPLTHNYCQTPPRLPAESMAGSVVVDFMPIEAVKLLRSDSVRATLQTPPFEDEVLVDAAERFAAKCPDTGTGLTHWVLTPELADTFFLNDKIRVMSKFIFGELQ</sequence>
<dbReference type="Proteomes" id="UP000225972">
    <property type="component" value="Unassembled WGS sequence"/>
</dbReference>
<feature type="signal peptide" evidence="1">
    <location>
        <begin position="1"/>
        <end position="23"/>
    </location>
</feature>
<protein>
    <submittedName>
        <fullName evidence="2">Uncharacterized protein</fullName>
    </submittedName>
</protein>